<dbReference type="Proteomes" id="UP000263595">
    <property type="component" value="Unassembled WGS sequence"/>
</dbReference>
<accession>A0A383RXI9</accession>
<dbReference type="EMBL" id="UNOZ01000030">
    <property type="protein sequence ID" value="SYX91752.1"/>
    <property type="molecule type" value="Genomic_DNA"/>
</dbReference>
<evidence type="ECO:0000313" key="2">
    <source>
        <dbReference type="Proteomes" id="UP000263595"/>
    </source>
</evidence>
<sequence length="170" mass="17776">MKLRSTTLMLLAANVGAMGAVAWMLGVPAVPQWLPAAPPAQAPTAASPPPLPALAKATLAATWAHPIFSAERQPDPAIHGPHTATLANLSLTGVVLDGHARWAYLRDGRTPPRKVALGSTLDSGWTLTQLTALTATFTRAGQDHTLSMPLLRLPPPSKASAITLPRIETP</sequence>
<keyword evidence="2" id="KW-1185">Reference proteome</keyword>
<reference evidence="2" key="1">
    <citation type="submission" date="2018-08" db="EMBL/GenBank/DDBJ databases">
        <authorList>
            <person name="Blom J."/>
        </authorList>
    </citation>
    <scope>NUCLEOTIDE SEQUENCE [LARGE SCALE GENOMIC DNA]</scope>
    <source>
        <strain evidence="2">CCOS 865</strain>
    </source>
</reference>
<proteinExistence type="predicted"/>
<dbReference type="RefSeq" id="WP_119144204.1">
    <property type="nucleotide sequence ID" value="NZ_CBCSFL010000001.1"/>
</dbReference>
<dbReference type="AlphaFoldDB" id="A0A383RXI9"/>
<gene>
    <name evidence="1" type="ORF">CCOS865_04032</name>
</gene>
<protein>
    <submittedName>
        <fullName evidence="1">General secretion pathway protein GspN, putative</fullName>
    </submittedName>
</protein>
<evidence type="ECO:0000313" key="1">
    <source>
        <dbReference type="EMBL" id="SYX91752.1"/>
    </source>
</evidence>
<dbReference type="OrthoDB" id="5951700at2"/>
<name>A0A383RXI9_9PSED</name>
<organism evidence="1 2">
    <name type="scientific">Pseudomonas reidholzensis</name>
    <dbReference type="NCBI Taxonomy" id="1785162"/>
    <lineage>
        <taxon>Bacteria</taxon>
        <taxon>Pseudomonadati</taxon>
        <taxon>Pseudomonadota</taxon>
        <taxon>Gammaproteobacteria</taxon>
        <taxon>Pseudomonadales</taxon>
        <taxon>Pseudomonadaceae</taxon>
        <taxon>Pseudomonas</taxon>
    </lineage>
</organism>